<evidence type="ECO:0000313" key="1">
    <source>
        <dbReference type="EMBL" id="AXJ01692.1"/>
    </source>
</evidence>
<dbReference type="SUPFAM" id="SSF53448">
    <property type="entry name" value="Nucleotide-diphospho-sugar transferases"/>
    <property type="match status" value="1"/>
</dbReference>
<keyword evidence="2" id="KW-1185">Reference proteome</keyword>
<evidence type="ECO:0008006" key="3">
    <source>
        <dbReference type="Google" id="ProtNLM"/>
    </source>
</evidence>
<dbReference type="OrthoDB" id="5465469at2"/>
<dbReference type="Proteomes" id="UP000254808">
    <property type="component" value="Chromosome"/>
</dbReference>
<dbReference type="AlphaFoldDB" id="A0A345UMJ0"/>
<dbReference type="EMBL" id="CP027806">
    <property type="protein sequence ID" value="AXJ01692.1"/>
    <property type="molecule type" value="Genomic_DNA"/>
</dbReference>
<protein>
    <recommendedName>
        <fullName evidence="3">Glycosyl transferase family 2</fullName>
    </recommendedName>
</protein>
<evidence type="ECO:0000313" key="2">
    <source>
        <dbReference type="Proteomes" id="UP000254808"/>
    </source>
</evidence>
<gene>
    <name evidence="1" type="ORF">CYPRO_2450</name>
</gene>
<dbReference type="KEGG" id="cprv:CYPRO_2450"/>
<organism evidence="1 2">
    <name type="scientific">Cyclonatronum proteinivorum</name>
    <dbReference type="NCBI Taxonomy" id="1457365"/>
    <lineage>
        <taxon>Bacteria</taxon>
        <taxon>Pseudomonadati</taxon>
        <taxon>Balneolota</taxon>
        <taxon>Balneolia</taxon>
        <taxon>Balneolales</taxon>
        <taxon>Cyclonatronaceae</taxon>
        <taxon>Cyclonatronum</taxon>
    </lineage>
</organism>
<sequence length="290" mass="33462">MVKRLVRLRNYLVYKFYDISASITRKTFPTNSSANFIVSIASYPKRDPLLPAVFQALSNQTCPPLKYVLVLSEEDYDNREIPSHLKKLEKKGVEIIWNRNNPYAVKKLVPVVEKYAELAVVTLDDDFIYHKNLLENLINNKYVKEGCIVGHVGKAMYRKGNEVKMMYRTPKKVDESTPPEEIYFLGGWGTYYPPNSLHSKFKDIGKINEIIPGRGSDFWFWAAAIANGTKQVCIGIPDSFRLGIPIPQNEQTKPRDLPGRNIVEQRFQKTIDYFEIRDKLIEILPDKNDI</sequence>
<proteinExistence type="predicted"/>
<dbReference type="RefSeq" id="WP_114984854.1">
    <property type="nucleotide sequence ID" value="NZ_CP027806.1"/>
</dbReference>
<name>A0A345UMJ0_9BACT</name>
<accession>A0A345UMJ0</accession>
<reference evidence="1 2" key="1">
    <citation type="submission" date="2018-03" db="EMBL/GenBank/DDBJ databases">
        <title>Phenotypic and genomic properties of Cyclonatronum proteinivorum gen. nov., sp. nov., a haloalkaliphilic bacteroidete from soda lakes possessing Na+-translocating rhodopsin.</title>
        <authorList>
            <person name="Toshchakov S.V."/>
            <person name="Korzhenkov A."/>
            <person name="Samarov N.I."/>
            <person name="Kublanov I.V."/>
            <person name="Muntyan M.S."/>
            <person name="Sorokin D.Y."/>
        </authorList>
    </citation>
    <scope>NUCLEOTIDE SEQUENCE [LARGE SCALE GENOMIC DNA]</scope>
    <source>
        <strain evidence="1 2">Omega</strain>
    </source>
</reference>
<dbReference type="InterPro" id="IPR029044">
    <property type="entry name" value="Nucleotide-diphossugar_trans"/>
</dbReference>
<dbReference type="Gene3D" id="3.90.550.10">
    <property type="entry name" value="Spore Coat Polysaccharide Biosynthesis Protein SpsA, Chain A"/>
    <property type="match status" value="1"/>
</dbReference>